<dbReference type="VEuPathDB" id="TriTrypDB:LDHU3_34.2530"/>
<feature type="transmembrane region" description="Helical" evidence="1">
    <location>
        <begin position="209"/>
        <end position="236"/>
    </location>
</feature>
<keyword evidence="1" id="KW-0812">Transmembrane</keyword>
<dbReference type="VEuPathDB" id="TriTrypDB:LdBPK_341670.1"/>
<gene>
    <name evidence="2" type="ORF">LdCL_340023000</name>
</gene>
<sequence length="259" mass="28987">MSDTVCVHVQRQQISPCQALAHLRSRLAPRQFSGAVSAPPSSTHPMASLSCLCRSFCSHVEKTCSSVTVLLYVILQFIAFLLVLVATPIDMFRLKKLYQYPHPNPCYTLWGAKFDCSSSTYSVKLSMMWSPCPSRRNLFRLAQVFAVISIFLYGAAFILGLIVLRCCPWLRWVCLVLNIAGMATLCIVWAAMVVTYYKDVPQRCMPLHFFVNYGAGFGLCLVAWCLDIINIGLLLLPLRVRDRGKIGKSVPSPRPGDEK</sequence>
<keyword evidence="1" id="KW-1133">Transmembrane helix</keyword>
<evidence type="ECO:0000256" key="1">
    <source>
        <dbReference type="SAM" id="Phobius"/>
    </source>
</evidence>
<evidence type="ECO:0000313" key="2">
    <source>
        <dbReference type="EMBL" id="AYU82508.1"/>
    </source>
</evidence>
<dbReference type="InterPro" id="IPR009944">
    <property type="entry name" value="Amastin"/>
</dbReference>
<reference evidence="2 3" key="1">
    <citation type="journal article" date="2018" name="Sci. Rep.">
        <title>A complete Leishmania donovani reference genome identifies novel genetic variations associated with virulence.</title>
        <authorList>
            <person name="Lypaczewski P."/>
            <person name="Hoshizaki J."/>
            <person name="Zhang W.-W."/>
            <person name="McCall L.-I."/>
            <person name="Torcivia-Rodriguez J."/>
            <person name="Simonyan V."/>
            <person name="Kaur A."/>
            <person name="Dewar K."/>
            <person name="Matlashewski G."/>
        </authorList>
    </citation>
    <scope>NUCLEOTIDE SEQUENCE [LARGE SCALE GENOMIC DNA]</scope>
    <source>
        <strain evidence="2 3">LdCL</strain>
    </source>
</reference>
<feature type="transmembrane region" description="Helical" evidence="1">
    <location>
        <begin position="144"/>
        <end position="163"/>
    </location>
</feature>
<feature type="transmembrane region" description="Helical" evidence="1">
    <location>
        <begin position="69"/>
        <end position="89"/>
    </location>
</feature>
<dbReference type="AlphaFoldDB" id="A0A3S7X7U4"/>
<organism evidence="2 3">
    <name type="scientific">Leishmania donovani</name>
    <dbReference type="NCBI Taxonomy" id="5661"/>
    <lineage>
        <taxon>Eukaryota</taxon>
        <taxon>Discoba</taxon>
        <taxon>Euglenozoa</taxon>
        <taxon>Kinetoplastea</taxon>
        <taxon>Metakinetoplastina</taxon>
        <taxon>Trypanosomatida</taxon>
        <taxon>Trypanosomatidae</taxon>
        <taxon>Leishmaniinae</taxon>
        <taxon>Leishmania</taxon>
    </lineage>
</organism>
<dbReference type="Proteomes" id="UP000274082">
    <property type="component" value="Chromosome 34"/>
</dbReference>
<dbReference type="PANTHER" id="PTHR33297">
    <property type="entry name" value="AMASTIN-LIKE SURFACE PROTEIN-LIKE PROTEIN-RELATED"/>
    <property type="match status" value="1"/>
</dbReference>
<feature type="transmembrane region" description="Helical" evidence="1">
    <location>
        <begin position="169"/>
        <end position="197"/>
    </location>
</feature>
<dbReference type="Pfam" id="PF07344">
    <property type="entry name" value="Amastin"/>
    <property type="match status" value="1"/>
</dbReference>
<dbReference type="VEuPathDB" id="TriTrypDB:LdCL_340023000"/>
<accession>A0A3S7X7U4</accession>
<proteinExistence type="predicted"/>
<evidence type="ECO:0000313" key="3">
    <source>
        <dbReference type="Proteomes" id="UP000274082"/>
    </source>
</evidence>
<name>A0A3S7X7U4_LEIDO</name>
<protein>
    <submittedName>
        <fullName evidence="2">Amastin surface glycoprotein, putative</fullName>
    </submittedName>
</protein>
<dbReference type="OrthoDB" id="265473at2759"/>
<dbReference type="EMBL" id="CP029533">
    <property type="protein sequence ID" value="AYU82508.1"/>
    <property type="molecule type" value="Genomic_DNA"/>
</dbReference>
<keyword evidence="1" id="KW-0472">Membrane</keyword>
<keyword evidence="3" id="KW-1185">Reference proteome</keyword>
<dbReference type="PANTHER" id="PTHR33297:SF4">
    <property type="entry name" value="AMASTIN"/>
    <property type="match status" value="1"/>
</dbReference>